<dbReference type="CDD" id="cd08267">
    <property type="entry name" value="MDR1"/>
    <property type="match status" value="1"/>
</dbReference>
<dbReference type="Gene3D" id="3.40.50.720">
    <property type="entry name" value="NAD(P)-binding Rossmann-like Domain"/>
    <property type="match status" value="1"/>
</dbReference>
<keyword evidence="1" id="KW-0812">Transmembrane</keyword>
<dbReference type="InterPro" id="IPR050700">
    <property type="entry name" value="YIM1/Zinc_Alcohol_DH_Fams"/>
</dbReference>
<dbReference type="AlphaFoldDB" id="A0A7S3LRI9"/>
<name>A0A7S3LRI9_9STRA</name>
<dbReference type="Pfam" id="PF13602">
    <property type="entry name" value="ADH_zinc_N_2"/>
    <property type="match status" value="1"/>
</dbReference>
<evidence type="ECO:0000259" key="2">
    <source>
        <dbReference type="SMART" id="SM00829"/>
    </source>
</evidence>
<dbReference type="SUPFAM" id="SSF50129">
    <property type="entry name" value="GroES-like"/>
    <property type="match status" value="1"/>
</dbReference>
<dbReference type="PANTHER" id="PTHR11695:SF648">
    <property type="entry name" value="ZINC-BINDING OXIDOREDUCTASE"/>
    <property type="match status" value="1"/>
</dbReference>
<reference evidence="3" key="1">
    <citation type="submission" date="2021-01" db="EMBL/GenBank/DDBJ databases">
        <authorList>
            <person name="Corre E."/>
            <person name="Pelletier E."/>
            <person name="Niang G."/>
            <person name="Scheremetjew M."/>
            <person name="Finn R."/>
            <person name="Kale V."/>
            <person name="Holt S."/>
            <person name="Cochrane G."/>
            <person name="Meng A."/>
            <person name="Brown T."/>
            <person name="Cohen L."/>
        </authorList>
    </citation>
    <scope>NUCLEOTIDE SEQUENCE</scope>
    <source>
        <strain evidence="3">GSBS06</strain>
    </source>
</reference>
<accession>A0A7S3LRI9</accession>
<feature type="transmembrane region" description="Helical" evidence="1">
    <location>
        <begin position="147"/>
        <end position="164"/>
    </location>
</feature>
<dbReference type="PANTHER" id="PTHR11695">
    <property type="entry name" value="ALCOHOL DEHYDROGENASE RELATED"/>
    <property type="match status" value="1"/>
</dbReference>
<dbReference type="GO" id="GO:0016491">
    <property type="term" value="F:oxidoreductase activity"/>
    <property type="evidence" value="ECO:0007669"/>
    <property type="project" value="InterPro"/>
</dbReference>
<feature type="domain" description="Enoyl reductase (ER)" evidence="2">
    <location>
        <begin position="26"/>
        <end position="344"/>
    </location>
</feature>
<dbReference type="SMART" id="SM00829">
    <property type="entry name" value="PKS_ER"/>
    <property type="match status" value="1"/>
</dbReference>
<gene>
    <name evidence="3" type="ORF">ASTO00021_LOCUS6102</name>
</gene>
<organism evidence="3">
    <name type="scientific">Aplanochytrium stocchinoi</name>
    <dbReference type="NCBI Taxonomy" id="215587"/>
    <lineage>
        <taxon>Eukaryota</taxon>
        <taxon>Sar</taxon>
        <taxon>Stramenopiles</taxon>
        <taxon>Bigyra</taxon>
        <taxon>Labyrinthulomycetes</taxon>
        <taxon>Thraustochytrida</taxon>
        <taxon>Thraustochytriidae</taxon>
        <taxon>Aplanochytrium</taxon>
    </lineage>
</organism>
<proteinExistence type="predicted"/>
<dbReference type="EMBL" id="HBIN01008242">
    <property type="protein sequence ID" value="CAE0435822.1"/>
    <property type="molecule type" value="Transcribed_RNA"/>
</dbReference>
<dbReference type="InterPro" id="IPR013154">
    <property type="entry name" value="ADH-like_N"/>
</dbReference>
<dbReference type="SUPFAM" id="SSF51735">
    <property type="entry name" value="NAD(P)-binding Rossmann-fold domains"/>
    <property type="match status" value="1"/>
</dbReference>
<evidence type="ECO:0000313" key="3">
    <source>
        <dbReference type="EMBL" id="CAE0435822.1"/>
    </source>
</evidence>
<protein>
    <recommendedName>
        <fullName evidence="2">Enoyl reductase (ER) domain-containing protein</fullName>
    </recommendedName>
</protein>
<dbReference type="InterPro" id="IPR036291">
    <property type="entry name" value="NAD(P)-bd_dom_sf"/>
</dbReference>
<dbReference type="Gene3D" id="3.90.180.10">
    <property type="entry name" value="Medium-chain alcohol dehydrogenases, catalytic domain"/>
    <property type="match status" value="1"/>
</dbReference>
<dbReference type="InterPro" id="IPR020843">
    <property type="entry name" value="ER"/>
</dbReference>
<sequence length="347" mass="37717">MCITGTDTYSKDRMSSMKAAVIRKYGGPEVVHLETIAKPSPTNKQVLVRVHSTSVTTGDWRVIGPNAPAGMSFLFRLAFGITAPRKKVLGQEFAGVVEEVGAAVTEFKVGDQVFGTNDVNFGAHSEFLCIDTDYAIIHKPTNSNMKMSYFGALAFGGVTSLYFVRDMAKLKKGDKILINGASGCLGTFAIQLAKYYGAHVTAVCSGKNAALVKDLGADKVIDYKEENCTDGSEKYDIIYDTVGNLKFSDSKKVLTENGQLLTAVFEGFGDLRKIMWNSMFGGKKKYRTGTPPIGKGTKKDLEFLAQLVEEGKLKVVIDSEFPLEKISDAFRLVDSGHKRGNAVVVVK</sequence>
<dbReference type="Pfam" id="PF08240">
    <property type="entry name" value="ADH_N"/>
    <property type="match status" value="1"/>
</dbReference>
<dbReference type="InterPro" id="IPR011032">
    <property type="entry name" value="GroES-like_sf"/>
</dbReference>
<evidence type="ECO:0000256" key="1">
    <source>
        <dbReference type="SAM" id="Phobius"/>
    </source>
</evidence>
<keyword evidence="1" id="KW-0472">Membrane</keyword>
<keyword evidence="1" id="KW-1133">Transmembrane helix</keyword>